<feature type="chain" id="PRO_5002534081" evidence="1">
    <location>
        <begin position="26"/>
        <end position="197"/>
    </location>
</feature>
<dbReference type="Proteomes" id="UP000034539">
    <property type="component" value="Unassembled WGS sequence"/>
</dbReference>
<name>A0A0G0Q0F7_9BACT</name>
<reference evidence="2 3" key="1">
    <citation type="journal article" date="2015" name="Nature">
        <title>rRNA introns, odd ribosomes, and small enigmatic genomes across a large radiation of phyla.</title>
        <authorList>
            <person name="Brown C.T."/>
            <person name="Hug L.A."/>
            <person name="Thomas B.C."/>
            <person name="Sharon I."/>
            <person name="Castelle C.J."/>
            <person name="Singh A."/>
            <person name="Wilkins M.J."/>
            <person name="Williams K.H."/>
            <person name="Banfield J.F."/>
        </authorList>
    </citation>
    <scope>NUCLEOTIDE SEQUENCE [LARGE SCALE GENOMIC DNA]</scope>
</reference>
<protein>
    <submittedName>
        <fullName evidence="2">Uncharacterized protein</fullName>
    </submittedName>
</protein>
<organism evidence="2 3">
    <name type="scientific">Candidatus Gottesmanbacteria bacterium GW2011_GWC2_39_8</name>
    <dbReference type="NCBI Taxonomy" id="1618450"/>
    <lineage>
        <taxon>Bacteria</taxon>
        <taxon>Candidatus Gottesmaniibacteriota</taxon>
    </lineage>
</organism>
<sequence>MNTKRILGTLAGAAMLLVTASPVLATEGQACGNKITGPFSVNRCKAREDMTQRLDLNQRAYVNNKTTVNADTGGESSFNTITGGVTGGNVSTSVSNNNNLNKAGVEMTQNGGNDSQYGSNYITGPFSKNTVSMSMNKTMSVSVNQNATVNNTSTFNLSTGGTSNFNTITGGVKGGSVDVDVHNSTNANEAWLSLVQH</sequence>
<dbReference type="AlphaFoldDB" id="A0A0G0Q0F7"/>
<feature type="signal peptide" evidence="1">
    <location>
        <begin position="1"/>
        <end position="25"/>
    </location>
</feature>
<accession>A0A0G0Q0F7</accession>
<dbReference type="EMBL" id="LBXN01000011">
    <property type="protein sequence ID" value="KKR33834.1"/>
    <property type="molecule type" value="Genomic_DNA"/>
</dbReference>
<evidence type="ECO:0000313" key="3">
    <source>
        <dbReference type="Proteomes" id="UP000034539"/>
    </source>
</evidence>
<evidence type="ECO:0000256" key="1">
    <source>
        <dbReference type="SAM" id="SignalP"/>
    </source>
</evidence>
<comment type="caution">
    <text evidence="2">The sequence shown here is derived from an EMBL/GenBank/DDBJ whole genome shotgun (WGS) entry which is preliminary data.</text>
</comment>
<gene>
    <name evidence="2" type="ORF">UT63_C0011G0016</name>
</gene>
<keyword evidence="1" id="KW-0732">Signal</keyword>
<proteinExistence type="predicted"/>
<evidence type="ECO:0000313" key="2">
    <source>
        <dbReference type="EMBL" id="KKR33834.1"/>
    </source>
</evidence>